<dbReference type="PIRSF" id="PIRSF031900">
    <property type="entry name" value="UCP031900"/>
    <property type="match status" value="1"/>
</dbReference>
<organism evidence="2 3">
    <name type="scientific">Pseudohoeflea coraliihabitans</name>
    <dbReference type="NCBI Taxonomy" id="2860393"/>
    <lineage>
        <taxon>Bacteria</taxon>
        <taxon>Pseudomonadati</taxon>
        <taxon>Pseudomonadota</taxon>
        <taxon>Alphaproteobacteria</taxon>
        <taxon>Hyphomicrobiales</taxon>
        <taxon>Rhizobiaceae</taxon>
        <taxon>Pseudohoeflea</taxon>
    </lineage>
</organism>
<dbReference type="InterPro" id="IPR014567">
    <property type="entry name" value="UCP031900"/>
</dbReference>
<gene>
    <name evidence="2" type="ORF">KY465_04520</name>
</gene>
<dbReference type="Proteomes" id="UP001430804">
    <property type="component" value="Unassembled WGS sequence"/>
</dbReference>
<keyword evidence="3" id="KW-1185">Reference proteome</keyword>
<evidence type="ECO:0000313" key="3">
    <source>
        <dbReference type="Proteomes" id="UP001430804"/>
    </source>
</evidence>
<comment type="caution">
    <text evidence="2">The sequence shown here is derived from an EMBL/GenBank/DDBJ whole genome shotgun (WGS) entry which is preliminary data.</text>
</comment>
<dbReference type="Pfam" id="PF13449">
    <property type="entry name" value="Phytase-like"/>
    <property type="match status" value="1"/>
</dbReference>
<protein>
    <submittedName>
        <fullName evidence="2">Esterase-like activity of phytase family protein</fullName>
    </submittedName>
</protein>
<reference evidence="2" key="1">
    <citation type="submission" date="2021-07" db="EMBL/GenBank/DDBJ databases">
        <title>Pseudohoeflea marina sp. nov. a polyhydroxyalcanoate-producing bacterium.</title>
        <authorList>
            <person name="Zheng W."/>
            <person name="Yu S."/>
            <person name="Huang Y."/>
        </authorList>
    </citation>
    <scope>NUCLEOTIDE SEQUENCE</scope>
    <source>
        <strain evidence="2">DP4N28-3</strain>
    </source>
</reference>
<evidence type="ECO:0000259" key="1">
    <source>
        <dbReference type="Pfam" id="PF13449"/>
    </source>
</evidence>
<dbReference type="InterPro" id="IPR027372">
    <property type="entry name" value="Phytase-like_dom"/>
</dbReference>
<accession>A0ABS6WKX9</accession>
<proteinExistence type="predicted"/>
<sequence>MAFVLTATTTATVAATAAGAQEQPVTVTARPIDAFQIGSTETRFGDLEFVGGLELTGSSRLLGAMSAIRLEEDRSRFLGVMDTGHWFKGRIVRDEAGVAQGIEDFTITPMRTRGGDRSSAKWMVDAEGLAVREDAVLVGFERDHRIDLYPLADPVAASPMGSAPILIPRHELRSNRGLETVAVAPQDSPLAGATVAVSERSINGDGDIFAAVLDGPHKGVFFVRRQPPFDVTDGAFLPNGDLVLLERRFSISGGIGMRLRRIAGETIRSGARVDGSVLLDADFGHQIDNMEGLDVSVDATGNVYLTLVSDDNHSILQRNLLLEFRLLADEAGAK</sequence>
<dbReference type="EMBL" id="JAHWQX010000001">
    <property type="protein sequence ID" value="MBW3096535.1"/>
    <property type="molecule type" value="Genomic_DNA"/>
</dbReference>
<feature type="domain" description="Phytase-like" evidence="1">
    <location>
        <begin position="62"/>
        <end position="313"/>
    </location>
</feature>
<name>A0ABS6WKX9_9HYPH</name>
<evidence type="ECO:0000313" key="2">
    <source>
        <dbReference type="EMBL" id="MBW3096535.1"/>
    </source>
</evidence>